<dbReference type="EMBL" id="ADOU02000004">
    <property type="protein sequence ID" value="KGJ70130.1"/>
    <property type="molecule type" value="Genomic_DNA"/>
</dbReference>
<organism evidence="1 2">
    <name type="scientific">Bradyrhizobium diazoefficiens SEMIA 5080</name>
    <dbReference type="NCBI Taxonomy" id="754504"/>
    <lineage>
        <taxon>Bacteria</taxon>
        <taxon>Pseudomonadati</taxon>
        <taxon>Pseudomonadota</taxon>
        <taxon>Alphaproteobacteria</taxon>
        <taxon>Hyphomicrobiales</taxon>
        <taxon>Nitrobacteraceae</taxon>
        <taxon>Bradyrhizobium</taxon>
    </lineage>
</organism>
<comment type="caution">
    <text evidence="1">The sequence shown here is derived from an EMBL/GenBank/DDBJ whole genome shotgun (WGS) entry which is preliminary data.</text>
</comment>
<name>A0A837CLE9_9BRAD</name>
<accession>A0A837CLE9</accession>
<gene>
    <name evidence="1" type="ORF">BJA5080_04104</name>
</gene>
<sequence length="175" mass="20123">MPEGLRLSQEIPDQVKLALADAVIVFGRIEQELIEIAWIMSNADLKQRLRIARAPTKENFVDIIEAVEQAEPGLKLDALKETVRQLADDRNLMVHGAWTMTNEKPWVVWHKFAEDTDSVIGEYFEPWRFERFMTKSLHLLGMLRQFHNILEAQTGVKTTSIPRSDAINSRPRGET</sequence>
<protein>
    <submittedName>
        <fullName evidence="1">Uncharacterized protein</fullName>
    </submittedName>
</protein>
<reference evidence="1 2" key="1">
    <citation type="journal article" date="2014" name="BMC Genomics">
        <title>Comparative genomics of Bradyrhizobium japonicum CPAC 15 and Bradyrhizobium diazoefficiens CPAC 7: elite model strains for understanding symbiotic performance with soybean.</title>
        <authorList>
            <person name="Siqueira A.F."/>
            <person name="Ormeno-Orrillo E."/>
            <person name="Souza R.C."/>
            <person name="Rodrigues E.P."/>
            <person name="Almeida L.G."/>
            <person name="Barcellos F.G."/>
            <person name="Batista J.S."/>
            <person name="Nakatami A.S."/>
            <person name="Martinez-Romero E."/>
            <person name="Vasconcelos A.T."/>
            <person name="Hungria M."/>
        </authorList>
    </citation>
    <scope>NUCLEOTIDE SEQUENCE [LARGE SCALE GENOMIC DNA]</scope>
    <source>
        <strain evidence="1 2">SEMIA 5080</strain>
    </source>
</reference>
<dbReference type="Proteomes" id="UP000024900">
    <property type="component" value="Unassembled WGS sequence"/>
</dbReference>
<evidence type="ECO:0000313" key="1">
    <source>
        <dbReference type="EMBL" id="KGJ70130.1"/>
    </source>
</evidence>
<evidence type="ECO:0000313" key="2">
    <source>
        <dbReference type="Proteomes" id="UP000024900"/>
    </source>
</evidence>
<proteinExistence type="predicted"/>
<dbReference type="AlphaFoldDB" id="A0A837CLE9"/>